<dbReference type="GO" id="GO:0006412">
    <property type="term" value="P:translation"/>
    <property type="evidence" value="ECO:0007669"/>
    <property type="project" value="InterPro"/>
</dbReference>
<dbReference type="eggNOG" id="KOG2539">
    <property type="taxonomic scope" value="Eukaryota"/>
</dbReference>
<keyword evidence="3" id="KW-0809">Transit peptide</keyword>
<evidence type="ECO:0000256" key="3">
    <source>
        <dbReference type="ARBA" id="ARBA00022946"/>
    </source>
</evidence>
<dbReference type="GO" id="GO:0046872">
    <property type="term" value="F:metal ion binding"/>
    <property type="evidence" value="ECO:0007669"/>
    <property type="project" value="UniProtKB-KW"/>
</dbReference>
<dbReference type="KEGG" id="kaf:KAFR_0E01600"/>
<gene>
    <name evidence="9" type="primary">KAFR0E01600</name>
    <name evidence="9" type="ORF">KAFR_0E01600</name>
</gene>
<protein>
    <submittedName>
        <fullName evidence="9">Uncharacterized protein</fullName>
    </submittedName>
</protein>
<evidence type="ECO:0000256" key="7">
    <source>
        <dbReference type="ARBA" id="ARBA00045681"/>
    </source>
</evidence>
<name>H2AVB4_KAZAF</name>
<dbReference type="InParanoid" id="H2AVB4"/>
<dbReference type="FunCoup" id="H2AVB4">
    <property type="interactions" value="343"/>
</dbReference>
<dbReference type="GO" id="GO:0003735">
    <property type="term" value="F:structural constituent of ribosome"/>
    <property type="evidence" value="ECO:0007669"/>
    <property type="project" value="EnsemblFungi"/>
</dbReference>
<keyword evidence="5" id="KW-0411">Iron-sulfur</keyword>
<dbReference type="GeneID" id="13882893"/>
<dbReference type="SUPFAM" id="SSF53335">
    <property type="entry name" value="S-adenosyl-L-methionine-dependent methyltransferases"/>
    <property type="match status" value="1"/>
</dbReference>
<feature type="compositionally biased region" description="Basic and acidic residues" evidence="8">
    <location>
        <begin position="538"/>
        <end position="563"/>
    </location>
</feature>
<dbReference type="InterPro" id="IPR052571">
    <property type="entry name" value="Mt_RNA_Methyltransferase"/>
</dbReference>
<organism evidence="9 10">
    <name type="scientific">Kazachstania africana (strain ATCC 22294 / BCRC 22015 / CBS 2517 / CECT 1963 / NBRC 1671 / NRRL Y-8276)</name>
    <name type="common">Yeast</name>
    <name type="synonym">Kluyveromyces africanus</name>
    <dbReference type="NCBI Taxonomy" id="1071382"/>
    <lineage>
        <taxon>Eukaryota</taxon>
        <taxon>Fungi</taxon>
        <taxon>Dikarya</taxon>
        <taxon>Ascomycota</taxon>
        <taxon>Saccharomycotina</taxon>
        <taxon>Saccharomycetes</taxon>
        <taxon>Saccharomycetales</taxon>
        <taxon>Saccharomycetaceae</taxon>
        <taxon>Kazachstania</taxon>
    </lineage>
</organism>
<reference evidence="9 10" key="1">
    <citation type="journal article" date="2011" name="Proc. Natl. Acad. Sci. U.S.A.">
        <title>Evolutionary erosion of yeast sex chromosomes by mating-type switching accidents.</title>
        <authorList>
            <person name="Gordon J.L."/>
            <person name="Armisen D."/>
            <person name="Proux-Wera E."/>
            <person name="Oheigeartaigh S.S."/>
            <person name="Byrne K.P."/>
            <person name="Wolfe K.H."/>
        </authorList>
    </citation>
    <scope>NUCLEOTIDE SEQUENCE [LARGE SCALE GENOMIC DNA]</scope>
    <source>
        <strain evidence="10">ATCC 22294 / BCRC 22015 / CBS 2517 / CECT 1963 / NBRC 1671 / NRRL Y-8276</strain>
    </source>
</reference>
<evidence type="ECO:0000313" key="10">
    <source>
        <dbReference type="Proteomes" id="UP000005220"/>
    </source>
</evidence>
<dbReference type="InterPro" id="IPR016522">
    <property type="entry name" value="RSM22_mit_bud"/>
</dbReference>
<evidence type="ECO:0000256" key="4">
    <source>
        <dbReference type="ARBA" id="ARBA00023004"/>
    </source>
</evidence>
<comment type="subcellular location">
    <subcellularLocation>
        <location evidence="1">Mitochondrion</location>
    </subcellularLocation>
</comment>
<proteinExistence type="predicted"/>
<keyword evidence="10" id="KW-1185">Reference proteome</keyword>
<dbReference type="RefSeq" id="XP_003957449.1">
    <property type="nucleotide sequence ID" value="XM_003957400.1"/>
</dbReference>
<dbReference type="Proteomes" id="UP000005220">
    <property type="component" value="Chromosome 5"/>
</dbReference>
<evidence type="ECO:0000313" key="9">
    <source>
        <dbReference type="EMBL" id="CCF58314.1"/>
    </source>
</evidence>
<dbReference type="GO" id="GO:0051539">
    <property type="term" value="F:4 iron, 4 sulfur cluster binding"/>
    <property type="evidence" value="ECO:0007669"/>
    <property type="project" value="EnsemblFungi"/>
</dbReference>
<feature type="region of interest" description="Disordered" evidence="8">
    <location>
        <begin position="538"/>
        <end position="569"/>
    </location>
</feature>
<dbReference type="STRING" id="1071382.H2AVB4"/>
<dbReference type="Pfam" id="PF09243">
    <property type="entry name" value="Rsm22"/>
    <property type="match status" value="2"/>
</dbReference>
<dbReference type="GO" id="GO:0005763">
    <property type="term" value="C:mitochondrial small ribosomal subunit"/>
    <property type="evidence" value="ECO:0007669"/>
    <property type="project" value="EnsemblFungi"/>
</dbReference>
<sequence length="584" mass="66358">MFQPRYCVIRRFSIIRRQSSWTEGGSAQLKKISARDARLLPQTLTGKTNSLQIALNPDVAKAIGNNILSLHIPNNIRRVAKNQLLELDKSKLHSIPKTPLEIDSHIATFLLKDYAATLQVLTDLKNRIGQFKPQRVLEIGLGPATGMLAFNDVMGPEYKCKEKESVILSGIEMQKRAKILLSRQYSEVIAADTEMLNPNDEIIDGDDLIGEVKTKKIKIRTKLRSDLPTNKEYDLIILNHQLLQNSRKFPLQVDENIHKFLKLLAPDGYIILIERGTPLGFESIARARQLMIRPEKYPNEAGKIPRPYLIGSTTKDDESNADYHLEIIAPCSHHGSCPLQTLNPNFYELKEGTRLNYCSFEKSVKRPKYTIELKKGKLLATSWTSESYDTKKHKDLAGSGRPHGNNFETVKYSYLVAKRSVNDLETIARINKVREESKDTGMCPIGSLGDGTPNTWPRIIGAPIKRKGHVILDLCGSSGEIEKWIIPKSFSKAAYHDARKAHKGDLWALGAKTKMKSLKKINIDKFKEIEKKMIKDMKKEAKKREREISERFNELENSDEKNSTDPVNSMKELSEIYGHYFNQH</sequence>
<evidence type="ECO:0000256" key="1">
    <source>
        <dbReference type="ARBA" id="ARBA00004173"/>
    </source>
</evidence>
<dbReference type="EMBL" id="HE650825">
    <property type="protein sequence ID" value="CCF58314.1"/>
    <property type="molecule type" value="Genomic_DNA"/>
</dbReference>
<dbReference type="GO" id="GO:0180026">
    <property type="term" value="P:mitochondrial small ribosomal subunit assembly"/>
    <property type="evidence" value="ECO:0007669"/>
    <property type="project" value="EnsemblFungi"/>
</dbReference>
<evidence type="ECO:0000256" key="5">
    <source>
        <dbReference type="ARBA" id="ARBA00023014"/>
    </source>
</evidence>
<dbReference type="GO" id="GO:0008168">
    <property type="term" value="F:methyltransferase activity"/>
    <property type="evidence" value="ECO:0007669"/>
    <property type="project" value="InterPro"/>
</dbReference>
<keyword evidence="2" id="KW-0479">Metal-binding</keyword>
<dbReference type="InterPro" id="IPR029063">
    <property type="entry name" value="SAM-dependent_MTases_sf"/>
</dbReference>
<keyword evidence="6" id="KW-0496">Mitochondrion</keyword>
<dbReference type="PIRSF" id="PIRSF007797">
    <property type="entry name" value="RSM22"/>
    <property type="match status" value="1"/>
</dbReference>
<evidence type="ECO:0000256" key="6">
    <source>
        <dbReference type="ARBA" id="ARBA00023128"/>
    </source>
</evidence>
<dbReference type="PANTHER" id="PTHR13184">
    <property type="entry name" value="37S RIBOSOMAL PROTEIN S22"/>
    <property type="match status" value="1"/>
</dbReference>
<evidence type="ECO:0000256" key="8">
    <source>
        <dbReference type="SAM" id="MobiDB-lite"/>
    </source>
</evidence>
<dbReference type="PANTHER" id="PTHR13184:SF5">
    <property type="entry name" value="METHYLTRANSFERASE-LIKE PROTEIN 17, MITOCHONDRIAL"/>
    <property type="match status" value="1"/>
</dbReference>
<dbReference type="OrthoDB" id="421327at2759"/>
<dbReference type="HOGENOM" id="CLU_024759_0_0_1"/>
<dbReference type="InterPro" id="IPR015324">
    <property type="entry name" value="Ribosomal_Rsm22-like"/>
</dbReference>
<dbReference type="AlphaFoldDB" id="H2AVB4"/>
<accession>H2AVB4</accession>
<comment type="function">
    <text evidence="7">Mitochondrial ribosome (mitoribosome) assembly factor. Binds at the interface of the head and body domains of the mitochondrial small ribosomal subunit (mt-SSU), occluding the mRNA channel and preventing compaction of the head domain towards the body. Probable inactive methyltransferase: retains the characteristic folding and ability to bind S-adenosyl-L-methionine, but it probably lost its methyltransferase activity.</text>
</comment>
<evidence type="ECO:0000256" key="2">
    <source>
        <dbReference type="ARBA" id="ARBA00022723"/>
    </source>
</evidence>
<keyword evidence="4" id="KW-0408">Iron</keyword>